<dbReference type="InterPro" id="IPR026444">
    <property type="entry name" value="Secre_tail"/>
</dbReference>
<organism evidence="2">
    <name type="scientific">mine drainage metagenome</name>
    <dbReference type="NCBI Taxonomy" id="410659"/>
    <lineage>
        <taxon>unclassified sequences</taxon>
        <taxon>metagenomes</taxon>
        <taxon>ecological metagenomes</taxon>
    </lineage>
</organism>
<feature type="domain" description="Secretion system C-terminal sorting" evidence="1">
    <location>
        <begin position="468"/>
        <end position="537"/>
    </location>
</feature>
<dbReference type="Pfam" id="PF18962">
    <property type="entry name" value="Por_Secre_tail"/>
    <property type="match status" value="1"/>
</dbReference>
<reference evidence="2" key="1">
    <citation type="submission" date="2016-10" db="EMBL/GenBank/DDBJ databases">
        <title>Sequence of Gallionella enrichment culture.</title>
        <authorList>
            <person name="Poehlein A."/>
            <person name="Muehling M."/>
            <person name="Daniel R."/>
        </authorList>
    </citation>
    <scope>NUCLEOTIDE SEQUENCE</scope>
</reference>
<sequence>MKKIVFYILLIFIINTAKSQSISPLESAQYCPLTNITFTVTIPGSNPVVSSWTNGPIVVQQAQVLNNNTSNTSTTFTFIGQFRDVNISQVFKIDYTDANGLGATYLPTFKYIKSLFYNYPTGSSSSSPCQQFAANQASVIAPRCQIVNIPISVKAANWSTFGEGSDFCWGSISTYEYQLPAGWILNGTTSTGTNWIAGGGSVTITSNLSTGDGMTIKARPTNSCGTGLSNGITPAQILISRPAPTLSIPSASGSYTLCSGVTDNYTITGLTNGASVSWNINNNTNNLAQITAGGNTATVTVQANSLGYTGDITLVATVTDCMSTYTKTQTITIGTGSAPAITNLNVDNTCGTFAEAYCTNPPNSTGFIWTYNFGQVVQNNPGYYGDYFLLKPLGQTATGQTYYDYLSVQATNACGVSASSATSSFTIGPISSTCGSGGGGKGLLSIKPGNTKTLTDVINKESENVLKIYPNPANNNITVTTTAKEVGATLQIISNKGAVIYKTIIENNATNINIANYNSGMYYIKIISNSGIKTLKFVKQ</sequence>
<proteinExistence type="predicted"/>
<name>A0A1J5RXJ8_9ZZZZ</name>
<evidence type="ECO:0000313" key="2">
    <source>
        <dbReference type="EMBL" id="OIR00663.1"/>
    </source>
</evidence>
<protein>
    <recommendedName>
        <fullName evidence="1">Secretion system C-terminal sorting domain-containing protein</fullName>
    </recommendedName>
</protein>
<dbReference type="EMBL" id="MLJW01000093">
    <property type="protein sequence ID" value="OIR00663.1"/>
    <property type="molecule type" value="Genomic_DNA"/>
</dbReference>
<dbReference type="AlphaFoldDB" id="A0A1J5RXJ8"/>
<dbReference type="NCBIfam" id="TIGR04183">
    <property type="entry name" value="Por_Secre_tail"/>
    <property type="match status" value="1"/>
</dbReference>
<evidence type="ECO:0000259" key="1">
    <source>
        <dbReference type="Pfam" id="PF18962"/>
    </source>
</evidence>
<comment type="caution">
    <text evidence="2">The sequence shown here is derived from an EMBL/GenBank/DDBJ whole genome shotgun (WGS) entry which is preliminary data.</text>
</comment>
<gene>
    <name evidence="2" type="ORF">GALL_173550</name>
</gene>
<accession>A0A1J5RXJ8</accession>